<keyword evidence="8" id="KW-1185">Reference proteome</keyword>
<evidence type="ECO:0000256" key="2">
    <source>
        <dbReference type="ARBA" id="ARBA00018339"/>
    </source>
</evidence>
<dbReference type="PIRSF" id="PIRSF017302">
    <property type="entry name" value="Gltscr2"/>
    <property type="match status" value="1"/>
</dbReference>
<dbReference type="GO" id="GO:0006364">
    <property type="term" value="P:rRNA processing"/>
    <property type="evidence" value="ECO:0007669"/>
    <property type="project" value="TreeGrafter"/>
</dbReference>
<comment type="similarity">
    <text evidence="1 5">Belongs to the NOP53 family.</text>
</comment>
<dbReference type="Pfam" id="PF07767">
    <property type="entry name" value="Nop53"/>
    <property type="match status" value="1"/>
</dbReference>
<dbReference type="AlphaFoldDB" id="A0A8H3X3Y3"/>
<evidence type="ECO:0000256" key="4">
    <source>
        <dbReference type="ARBA" id="ARBA00023242"/>
    </source>
</evidence>
<keyword evidence="3 5" id="KW-0690">Ribosome biogenesis</keyword>
<evidence type="ECO:0000256" key="3">
    <source>
        <dbReference type="ARBA" id="ARBA00022517"/>
    </source>
</evidence>
<evidence type="ECO:0000313" key="8">
    <source>
        <dbReference type="Proteomes" id="UP000439903"/>
    </source>
</evidence>
<gene>
    <name evidence="7" type="ORF">F8M41_008119</name>
</gene>
<comment type="caution">
    <text evidence="7">The sequence shown here is derived from an EMBL/GenBank/DDBJ whole genome shotgun (WGS) entry which is preliminary data.</text>
</comment>
<dbReference type="Proteomes" id="UP000439903">
    <property type="component" value="Unassembled WGS sequence"/>
</dbReference>
<dbReference type="GO" id="GO:0005730">
    <property type="term" value="C:nucleolus"/>
    <property type="evidence" value="ECO:0007669"/>
    <property type="project" value="UniProtKB-SubCell"/>
</dbReference>
<feature type="compositionally biased region" description="Basic residues" evidence="6">
    <location>
        <begin position="272"/>
        <end position="289"/>
    </location>
</feature>
<dbReference type="InterPro" id="IPR011687">
    <property type="entry name" value="Nop53/GLTSCR2"/>
</dbReference>
<evidence type="ECO:0000313" key="7">
    <source>
        <dbReference type="EMBL" id="KAF0411894.1"/>
    </source>
</evidence>
<organism evidence="7 8">
    <name type="scientific">Gigaspora margarita</name>
    <dbReference type="NCBI Taxonomy" id="4874"/>
    <lineage>
        <taxon>Eukaryota</taxon>
        <taxon>Fungi</taxon>
        <taxon>Fungi incertae sedis</taxon>
        <taxon>Mucoromycota</taxon>
        <taxon>Glomeromycotina</taxon>
        <taxon>Glomeromycetes</taxon>
        <taxon>Diversisporales</taxon>
        <taxon>Gigasporaceae</taxon>
        <taxon>Gigaspora</taxon>
    </lineage>
</organism>
<dbReference type="EMBL" id="WTPW01001840">
    <property type="protein sequence ID" value="KAF0411894.1"/>
    <property type="molecule type" value="Genomic_DNA"/>
</dbReference>
<proteinExistence type="inferred from homology"/>
<dbReference type="GO" id="GO:0008097">
    <property type="term" value="F:5S rRNA binding"/>
    <property type="evidence" value="ECO:0007669"/>
    <property type="project" value="TreeGrafter"/>
</dbReference>
<sequence>MLAAVLKPKSKKAVSKSSRKGKKAWRKNVDITEVEEALEKIRDEEKTLGGKLSDISTESLFSIDVKGDSEVKKKVDKKSVKLHIDQVLENRSKIPGVFSKPRPNYGKNHTSKYTKMMLEKLAKKNYIEKNANNTESSDVVMKTGEYDLWAQADDQSEDVSHSIMKQKKIKPPPTLNMKPAVNTPAIHLPHSGSSYIPLFKDHQELLMIAHEEEVIKLKKTQHINSKLPCPVVVPSEQNIENMIDESDEKSSEEDEIELEEIIEKATSQTKEQRRKTKAERNKEKRKRVKIREEEQRKTHKDFMKKFEKLPEIIKTVENECAEHEKMMIERTKLAEEMTKMPKKKIGKYRVRKAPIDVKLTEDLEGTLRLLKPEGNLFRDRMISYEERNIIEPRVPVSKKRKYKLKEYVRNSYKNS</sequence>
<accession>A0A8H3X3Y3</accession>
<keyword evidence="4 5" id="KW-0539">Nucleus</keyword>
<reference evidence="7 8" key="1">
    <citation type="journal article" date="2019" name="Environ. Microbiol.">
        <title>At the nexus of three kingdoms: the genome of the mycorrhizal fungus Gigaspora margarita provides insights into plant, endobacterial and fungal interactions.</title>
        <authorList>
            <person name="Venice F."/>
            <person name="Ghignone S."/>
            <person name="Salvioli di Fossalunga A."/>
            <person name="Amselem J."/>
            <person name="Novero M."/>
            <person name="Xianan X."/>
            <person name="Sedzielewska Toro K."/>
            <person name="Morin E."/>
            <person name="Lipzen A."/>
            <person name="Grigoriev I.V."/>
            <person name="Henrissat B."/>
            <person name="Martin F.M."/>
            <person name="Bonfante P."/>
        </authorList>
    </citation>
    <scope>NUCLEOTIDE SEQUENCE [LARGE SCALE GENOMIC DNA]</scope>
    <source>
        <strain evidence="7 8">BEG34</strain>
    </source>
</reference>
<evidence type="ECO:0000256" key="6">
    <source>
        <dbReference type="SAM" id="MobiDB-lite"/>
    </source>
</evidence>
<comment type="subcellular location">
    <subcellularLocation>
        <location evidence="5">Nucleus</location>
        <location evidence="5">Nucleolus</location>
    </subcellularLocation>
    <subcellularLocation>
        <location evidence="5">Nucleus</location>
        <location evidence="5">Nucleoplasm</location>
    </subcellularLocation>
</comment>
<comment type="function">
    <text evidence="5">May play a role in ribosome biogenesis.</text>
</comment>
<feature type="region of interest" description="Disordered" evidence="6">
    <location>
        <begin position="265"/>
        <end position="296"/>
    </location>
</feature>
<dbReference type="GO" id="GO:0005654">
    <property type="term" value="C:nucleoplasm"/>
    <property type="evidence" value="ECO:0007669"/>
    <property type="project" value="UniProtKB-SubCell"/>
</dbReference>
<evidence type="ECO:0000256" key="5">
    <source>
        <dbReference type="PIRNR" id="PIRNR017302"/>
    </source>
</evidence>
<protein>
    <recommendedName>
        <fullName evidence="2 5">Ribosome biogenesis protein NOP53</fullName>
    </recommendedName>
</protein>
<dbReference type="PANTHER" id="PTHR14211">
    <property type="entry name" value="GLIOMA SUPPRESSOR CANDIDATE REGION GENE 2"/>
    <property type="match status" value="1"/>
</dbReference>
<feature type="compositionally biased region" description="Basic residues" evidence="6">
    <location>
        <begin position="8"/>
        <end position="26"/>
    </location>
</feature>
<name>A0A8H3X3Y3_GIGMA</name>
<feature type="region of interest" description="Disordered" evidence="6">
    <location>
        <begin position="1"/>
        <end position="26"/>
    </location>
</feature>
<dbReference type="GO" id="GO:0000027">
    <property type="term" value="P:ribosomal large subunit assembly"/>
    <property type="evidence" value="ECO:0007669"/>
    <property type="project" value="UniProtKB-UniRule"/>
</dbReference>
<dbReference type="PANTHER" id="PTHR14211:SF7">
    <property type="entry name" value="RIBOSOME BIOGENESIS PROTEIN NOP53"/>
    <property type="match status" value="1"/>
</dbReference>
<evidence type="ECO:0000256" key="1">
    <source>
        <dbReference type="ARBA" id="ARBA00008838"/>
    </source>
</evidence>
<dbReference type="OrthoDB" id="5072at2759"/>